<dbReference type="AlphaFoldDB" id="A0AAV9ZZR9"/>
<evidence type="ECO:0000313" key="2">
    <source>
        <dbReference type="EMBL" id="KAK6996304.1"/>
    </source>
</evidence>
<keyword evidence="3" id="KW-1185">Reference proteome</keyword>
<sequence>MSFSLTRPTDDKAYNSRSRSKTSNANRRPIDIGCLPMRMRGLRQYWSSCYPMRGRLAGAVTNLELWRDGTEMLHFMVATFWQEELSSEQKLGEIYILYSTELATPNKMPQARPYEGWNTTGKGKNDAARAKSFQKSSKFEPKSANLGGLSAKEFPRGRCKKLAVTNGSRSTRNAVPAVHIALETRPPTND</sequence>
<name>A0AAV9ZZR9_9AGAR</name>
<evidence type="ECO:0000256" key="1">
    <source>
        <dbReference type="SAM" id="MobiDB-lite"/>
    </source>
</evidence>
<reference evidence="2 3" key="1">
    <citation type="journal article" date="2024" name="J Genomics">
        <title>Draft genome sequencing and assembly of Favolaschia claudopus CIRM-BRFM 2984 isolated from oak limbs.</title>
        <authorList>
            <person name="Navarro D."/>
            <person name="Drula E."/>
            <person name="Chaduli D."/>
            <person name="Cazenave R."/>
            <person name="Ahrendt S."/>
            <person name="Wang J."/>
            <person name="Lipzen A."/>
            <person name="Daum C."/>
            <person name="Barry K."/>
            <person name="Grigoriev I.V."/>
            <person name="Favel A."/>
            <person name="Rosso M.N."/>
            <person name="Martin F."/>
        </authorList>
    </citation>
    <scope>NUCLEOTIDE SEQUENCE [LARGE SCALE GENOMIC DNA]</scope>
    <source>
        <strain evidence="2 3">CIRM-BRFM 2984</strain>
    </source>
</reference>
<feature type="compositionally biased region" description="Polar residues" evidence="1">
    <location>
        <begin position="15"/>
        <end position="26"/>
    </location>
</feature>
<evidence type="ECO:0000313" key="3">
    <source>
        <dbReference type="Proteomes" id="UP001362999"/>
    </source>
</evidence>
<dbReference type="EMBL" id="JAWWNJ010000098">
    <property type="protein sequence ID" value="KAK6996304.1"/>
    <property type="molecule type" value="Genomic_DNA"/>
</dbReference>
<feature type="region of interest" description="Disordered" evidence="1">
    <location>
        <begin position="1"/>
        <end position="29"/>
    </location>
</feature>
<gene>
    <name evidence="2" type="ORF">R3P38DRAFT_2800012</name>
</gene>
<accession>A0AAV9ZZR9</accession>
<comment type="caution">
    <text evidence="2">The sequence shown here is derived from an EMBL/GenBank/DDBJ whole genome shotgun (WGS) entry which is preliminary data.</text>
</comment>
<organism evidence="2 3">
    <name type="scientific">Favolaschia claudopus</name>
    <dbReference type="NCBI Taxonomy" id="2862362"/>
    <lineage>
        <taxon>Eukaryota</taxon>
        <taxon>Fungi</taxon>
        <taxon>Dikarya</taxon>
        <taxon>Basidiomycota</taxon>
        <taxon>Agaricomycotina</taxon>
        <taxon>Agaricomycetes</taxon>
        <taxon>Agaricomycetidae</taxon>
        <taxon>Agaricales</taxon>
        <taxon>Marasmiineae</taxon>
        <taxon>Mycenaceae</taxon>
        <taxon>Favolaschia</taxon>
    </lineage>
</organism>
<dbReference type="Proteomes" id="UP001362999">
    <property type="component" value="Unassembled WGS sequence"/>
</dbReference>
<protein>
    <submittedName>
        <fullName evidence="2">Uncharacterized protein</fullName>
    </submittedName>
</protein>
<proteinExistence type="predicted"/>